<keyword evidence="1" id="KW-0472">Membrane</keyword>
<comment type="caution">
    <text evidence="3">The sequence shown here is derived from an EMBL/GenBank/DDBJ whole genome shotgun (WGS) entry which is preliminary data.</text>
</comment>
<keyword evidence="1" id="KW-0812">Transmembrane</keyword>
<keyword evidence="4" id="KW-1185">Reference proteome</keyword>
<feature type="chain" id="PRO_5046861530" evidence="2">
    <location>
        <begin position="18"/>
        <end position="168"/>
    </location>
</feature>
<evidence type="ECO:0000256" key="2">
    <source>
        <dbReference type="SAM" id="SignalP"/>
    </source>
</evidence>
<evidence type="ECO:0000313" key="4">
    <source>
        <dbReference type="Proteomes" id="UP001300692"/>
    </source>
</evidence>
<feature type="transmembrane region" description="Helical" evidence="1">
    <location>
        <begin position="101"/>
        <end position="118"/>
    </location>
</feature>
<organism evidence="3 4">
    <name type="scientific">Reichenbachiella ulvae</name>
    <dbReference type="NCBI Taxonomy" id="2980104"/>
    <lineage>
        <taxon>Bacteria</taxon>
        <taxon>Pseudomonadati</taxon>
        <taxon>Bacteroidota</taxon>
        <taxon>Cytophagia</taxon>
        <taxon>Cytophagales</taxon>
        <taxon>Reichenbachiellaceae</taxon>
        <taxon>Reichenbachiella</taxon>
    </lineage>
</organism>
<keyword evidence="2" id="KW-0732">Signal</keyword>
<reference evidence="3 4" key="1">
    <citation type="submission" date="2022-10" db="EMBL/GenBank/DDBJ databases">
        <title>Comparative genomics and taxonomic characterization of three novel marine species of genus Reichenbachiella exhibiting antioxidant and polysaccharide degradation activities.</title>
        <authorList>
            <person name="Muhammad N."/>
            <person name="Lee Y.-J."/>
            <person name="Ko J."/>
            <person name="Kim S.-G."/>
        </authorList>
    </citation>
    <scope>NUCLEOTIDE SEQUENCE [LARGE SCALE GENOMIC DNA]</scope>
    <source>
        <strain evidence="3 4">ABR2-5</strain>
    </source>
</reference>
<name>A0ABT3CYW7_9BACT</name>
<sequence length="168" mass="18966">MRIALTFLLVLSGSALMAQKKLVFQNDQLGETIEVKEGDYLKLRYKGYLDQEAEVENYVSEISDIAIHYIQPTKKEGLMDNRTIMLGDITGFRRMSKMRPFLVPLTSVGVGVGIYYTISANNSLNETEQLLYSLGASIGTSLLINRIFKTDIKLKMSDGWYIRVVLAQ</sequence>
<evidence type="ECO:0000313" key="3">
    <source>
        <dbReference type="EMBL" id="MCV9388895.1"/>
    </source>
</evidence>
<dbReference type="Proteomes" id="UP001300692">
    <property type="component" value="Unassembled WGS sequence"/>
</dbReference>
<accession>A0ABT3CYW7</accession>
<feature type="transmembrane region" description="Helical" evidence="1">
    <location>
        <begin position="130"/>
        <end position="148"/>
    </location>
</feature>
<dbReference type="EMBL" id="JAOYOD010000001">
    <property type="protein sequence ID" value="MCV9388895.1"/>
    <property type="molecule type" value="Genomic_DNA"/>
</dbReference>
<gene>
    <name evidence="3" type="ORF">N7U62_19615</name>
</gene>
<keyword evidence="1" id="KW-1133">Transmembrane helix</keyword>
<protein>
    <submittedName>
        <fullName evidence="3">Uncharacterized protein</fullName>
    </submittedName>
</protein>
<feature type="signal peptide" evidence="2">
    <location>
        <begin position="1"/>
        <end position="17"/>
    </location>
</feature>
<dbReference type="RefSeq" id="WP_264139788.1">
    <property type="nucleotide sequence ID" value="NZ_JAOYOD010000001.1"/>
</dbReference>
<evidence type="ECO:0000256" key="1">
    <source>
        <dbReference type="SAM" id="Phobius"/>
    </source>
</evidence>
<proteinExistence type="predicted"/>